<comment type="caution">
    <text evidence="1">The sequence shown here is derived from an EMBL/GenBank/DDBJ whole genome shotgun (WGS) entry which is preliminary data.</text>
</comment>
<keyword evidence="2" id="KW-1185">Reference proteome</keyword>
<accession>A0A9P5ZAA9</accession>
<name>A0A9P5ZAA9_9AGAR</name>
<dbReference type="AlphaFoldDB" id="A0A9P5ZAA9"/>
<dbReference type="EMBL" id="MU155167">
    <property type="protein sequence ID" value="KAF9482326.1"/>
    <property type="molecule type" value="Genomic_DNA"/>
</dbReference>
<sequence>MSSPIATALSSYDKAAVLTVIKANPTWKTINELGDTFVELAKEKPYDSDKLATILAELEHDPDVPLIKTLDFNQQPVEKPYSQIVTAIVFDLLKWVFSDETPAIEPTNPYLAAALISGACVRTGLCNSSVQSGQITTGLRFEGTNWQETIPDELAQVNAIHAVLHLLAGGSRIYREEQIGYRQNEVLPALKAIAEQNIIVNPEGKQLLQAAITEAEAGFERDLPLADIWKILFP</sequence>
<organism evidence="1 2">
    <name type="scientific">Pholiota conissans</name>
    <dbReference type="NCBI Taxonomy" id="109636"/>
    <lineage>
        <taxon>Eukaryota</taxon>
        <taxon>Fungi</taxon>
        <taxon>Dikarya</taxon>
        <taxon>Basidiomycota</taxon>
        <taxon>Agaricomycotina</taxon>
        <taxon>Agaricomycetes</taxon>
        <taxon>Agaricomycetidae</taxon>
        <taxon>Agaricales</taxon>
        <taxon>Agaricineae</taxon>
        <taxon>Strophariaceae</taxon>
        <taxon>Pholiota</taxon>
    </lineage>
</organism>
<evidence type="ECO:0000313" key="2">
    <source>
        <dbReference type="Proteomes" id="UP000807469"/>
    </source>
</evidence>
<proteinExistence type="predicted"/>
<reference evidence="1" key="1">
    <citation type="submission" date="2020-11" db="EMBL/GenBank/DDBJ databases">
        <authorList>
            <consortium name="DOE Joint Genome Institute"/>
            <person name="Ahrendt S."/>
            <person name="Riley R."/>
            <person name="Andreopoulos W."/>
            <person name="Labutti K."/>
            <person name="Pangilinan J."/>
            <person name="Ruiz-Duenas F.J."/>
            <person name="Barrasa J.M."/>
            <person name="Sanchez-Garcia M."/>
            <person name="Camarero S."/>
            <person name="Miyauchi S."/>
            <person name="Serrano A."/>
            <person name="Linde D."/>
            <person name="Babiker R."/>
            <person name="Drula E."/>
            <person name="Ayuso-Fernandez I."/>
            <person name="Pacheco R."/>
            <person name="Padilla G."/>
            <person name="Ferreira P."/>
            <person name="Barriuso J."/>
            <person name="Kellner H."/>
            <person name="Castanera R."/>
            <person name="Alfaro M."/>
            <person name="Ramirez L."/>
            <person name="Pisabarro A.G."/>
            <person name="Kuo A."/>
            <person name="Tritt A."/>
            <person name="Lipzen A."/>
            <person name="He G."/>
            <person name="Yan M."/>
            <person name="Ng V."/>
            <person name="Cullen D."/>
            <person name="Martin F."/>
            <person name="Rosso M.-N."/>
            <person name="Henrissat B."/>
            <person name="Hibbett D."/>
            <person name="Martinez A.T."/>
            <person name="Grigoriev I.V."/>
        </authorList>
    </citation>
    <scope>NUCLEOTIDE SEQUENCE</scope>
    <source>
        <strain evidence="1">CIRM-BRFM 674</strain>
    </source>
</reference>
<dbReference type="OrthoDB" id="2965384at2759"/>
<dbReference type="Proteomes" id="UP000807469">
    <property type="component" value="Unassembled WGS sequence"/>
</dbReference>
<gene>
    <name evidence="1" type="ORF">BDN70DRAFT_991251</name>
</gene>
<protein>
    <submittedName>
        <fullName evidence="1">Uncharacterized protein</fullName>
    </submittedName>
</protein>
<evidence type="ECO:0000313" key="1">
    <source>
        <dbReference type="EMBL" id="KAF9482326.1"/>
    </source>
</evidence>